<feature type="region of interest" description="Disordered" evidence="1">
    <location>
        <begin position="926"/>
        <end position="951"/>
    </location>
</feature>
<feature type="region of interest" description="Disordered" evidence="1">
    <location>
        <begin position="396"/>
        <end position="426"/>
    </location>
</feature>
<feature type="compositionally biased region" description="Polar residues" evidence="1">
    <location>
        <begin position="417"/>
        <end position="426"/>
    </location>
</feature>
<gene>
    <name evidence="2" type="ORF">BDZ94DRAFT_362209</name>
</gene>
<evidence type="ECO:0000313" key="3">
    <source>
        <dbReference type="Proteomes" id="UP000807353"/>
    </source>
</evidence>
<dbReference type="Proteomes" id="UP000807353">
    <property type="component" value="Unassembled WGS sequence"/>
</dbReference>
<keyword evidence="3" id="KW-1185">Reference proteome</keyword>
<feature type="region of interest" description="Disordered" evidence="1">
    <location>
        <begin position="891"/>
        <end position="913"/>
    </location>
</feature>
<organism evidence="2 3">
    <name type="scientific">Collybia nuda</name>
    <dbReference type="NCBI Taxonomy" id="64659"/>
    <lineage>
        <taxon>Eukaryota</taxon>
        <taxon>Fungi</taxon>
        <taxon>Dikarya</taxon>
        <taxon>Basidiomycota</taxon>
        <taxon>Agaricomycotina</taxon>
        <taxon>Agaricomycetes</taxon>
        <taxon>Agaricomycetidae</taxon>
        <taxon>Agaricales</taxon>
        <taxon>Tricholomatineae</taxon>
        <taxon>Clitocybaceae</taxon>
        <taxon>Collybia</taxon>
    </lineage>
</organism>
<feature type="region of interest" description="Disordered" evidence="1">
    <location>
        <begin position="27"/>
        <end position="57"/>
    </location>
</feature>
<dbReference type="AlphaFoldDB" id="A0A9P6CJU4"/>
<dbReference type="OrthoDB" id="5593376at2759"/>
<proteinExistence type="predicted"/>
<feature type="compositionally biased region" description="Acidic residues" evidence="1">
    <location>
        <begin position="623"/>
        <end position="638"/>
    </location>
</feature>
<evidence type="ECO:0000313" key="2">
    <source>
        <dbReference type="EMBL" id="KAF9469191.1"/>
    </source>
</evidence>
<protein>
    <submittedName>
        <fullName evidence="2">Uncharacterized protein</fullName>
    </submittedName>
</protein>
<sequence length="1144" mass="123692">MSTLGPSQYHQEIQPGDVASMDITPIIHPHSSELPPSFIPTITSNSHPPPVLPPSQLMQETSPVFTDMIDPPNVIAPPIHSPMLEMSSSTFMNAMEAIVPAPHIRAAPPGFLSDLPAGEPFPMEDTMSLGMLANTHSLSVSPPQSQVPSPAIHGTASSYSMGVTSSLESALDQPGISIMRSRATPSISPTTIPPSFIHMNPSTQQVASMSFASPEGVAVGKQEEVPPPDVNFQVVDMLSNIIQTTNSVMHSYIAQHNVEAKYKLHELEERVSQVTQMFKVMMPAKPQAQSPSYSPPLPPPVVSAIDEQQQPVNFPPSTMEFSPVSMDVSEEHLNVSDQSRKRCASELEEHRTVKAPKREPQDDVLLTLPLSETPQDTDATAFQTNGMPLPLASIQLSSHPQSRPSSRPPTPPVKFSSRGSFSSLQQPPISSVYSTFAPNKASIEFSSSTPTAVPPTSQAFPGIHTSWSDPVIPTRHHHSLSAGSLAGSVIPLTTASSAVTGGMMENFPTPPLQQVPLPPHPASHVTATTISPPVGRMSRSGSINGTFPNSYGFGYIEPFSEPAGPWSSGIGRVSGKLPSAHSTQTWFVGSEGSIPSAPPSVSSDAAPGKSLSTAPTTTRNSPAEDEDDEDDDDDDDNDSNFSKPANHSPTDSPVGSANSGSDVPQEYRAEVDRIFFEYLNKICSNLDATDSKGEPIHQTLMAKKMQRLDESPDFRPFKFRIQAFTLAFLDELAAQGYPEEKIPMKKIRNYLWRQQYILRFNEDGKKAKSKGNHIWNIEAKKAGDGKWEFRPFYRKLAGSPPTVAYCGLKWSWTPRVWDPQASWQNIPVEYSSPSLPSWLSWKEDVLSGTPPPNAESCRITTNAKYTLDGQEGILSHSFNLTIAPMTSIDTNSFTRSRRPSLAGDPPRRSTSDSVLFQAVQRSVPASLYPSRPSHPFIRAKPRPQSVDAESPDTRVIRVLQSVAQRVTEEAASQFVSASPPKQSDLQDLAKQKHVLEQTVEAYDKAISGNNPVQSRRLAVAAQNVVVQAAHTVIADRTVASGGIPIQQSETSAIKSVTVTELSDATQDAIAQAVKREGTASTEVDIIVAATSILKSRTPGSPAAIADTAQTIIQQSRSHSTSAVPRLLPTMNSYPSNLPPLTEYV</sequence>
<comment type="caution">
    <text evidence="2">The sequence shown here is derived from an EMBL/GenBank/DDBJ whole genome shotgun (WGS) entry which is preliminary data.</text>
</comment>
<dbReference type="EMBL" id="MU150230">
    <property type="protein sequence ID" value="KAF9469191.1"/>
    <property type="molecule type" value="Genomic_DNA"/>
</dbReference>
<feature type="compositionally biased region" description="Polar residues" evidence="1">
    <location>
        <begin position="639"/>
        <end position="662"/>
    </location>
</feature>
<name>A0A9P6CJU4_9AGAR</name>
<feature type="region of interest" description="Disordered" evidence="1">
    <location>
        <begin position="333"/>
        <end position="363"/>
    </location>
</feature>
<evidence type="ECO:0000256" key="1">
    <source>
        <dbReference type="SAM" id="MobiDB-lite"/>
    </source>
</evidence>
<feature type="compositionally biased region" description="Polar residues" evidence="1">
    <location>
        <begin position="610"/>
        <end position="621"/>
    </location>
</feature>
<feature type="region of interest" description="Disordered" evidence="1">
    <location>
        <begin position="588"/>
        <end position="663"/>
    </location>
</feature>
<feature type="compositionally biased region" description="Basic and acidic residues" evidence="1">
    <location>
        <begin position="333"/>
        <end position="361"/>
    </location>
</feature>
<accession>A0A9P6CJU4</accession>
<reference evidence="2" key="1">
    <citation type="submission" date="2020-11" db="EMBL/GenBank/DDBJ databases">
        <authorList>
            <consortium name="DOE Joint Genome Institute"/>
            <person name="Ahrendt S."/>
            <person name="Riley R."/>
            <person name="Andreopoulos W."/>
            <person name="Labutti K."/>
            <person name="Pangilinan J."/>
            <person name="Ruiz-Duenas F.J."/>
            <person name="Barrasa J.M."/>
            <person name="Sanchez-Garcia M."/>
            <person name="Camarero S."/>
            <person name="Miyauchi S."/>
            <person name="Serrano A."/>
            <person name="Linde D."/>
            <person name="Babiker R."/>
            <person name="Drula E."/>
            <person name="Ayuso-Fernandez I."/>
            <person name="Pacheco R."/>
            <person name="Padilla G."/>
            <person name="Ferreira P."/>
            <person name="Barriuso J."/>
            <person name="Kellner H."/>
            <person name="Castanera R."/>
            <person name="Alfaro M."/>
            <person name="Ramirez L."/>
            <person name="Pisabarro A.G."/>
            <person name="Kuo A."/>
            <person name="Tritt A."/>
            <person name="Lipzen A."/>
            <person name="He G."/>
            <person name="Yan M."/>
            <person name="Ng V."/>
            <person name="Cullen D."/>
            <person name="Martin F."/>
            <person name="Rosso M.-N."/>
            <person name="Henrissat B."/>
            <person name="Hibbett D."/>
            <person name="Martinez A.T."/>
            <person name="Grigoriev I.V."/>
        </authorList>
    </citation>
    <scope>NUCLEOTIDE SEQUENCE</scope>
    <source>
        <strain evidence="2">CBS 247.69</strain>
    </source>
</reference>